<evidence type="ECO:0000256" key="5">
    <source>
        <dbReference type="ARBA" id="ARBA00034321"/>
    </source>
</evidence>
<evidence type="ECO:0000256" key="2">
    <source>
        <dbReference type="ARBA" id="ARBA00022525"/>
    </source>
</evidence>
<dbReference type="EMBL" id="GADI01007717">
    <property type="protein sequence ID" value="JAA66091.1"/>
    <property type="molecule type" value="mRNA"/>
</dbReference>
<protein>
    <submittedName>
        <fullName evidence="7">Putative ixostatin</fullName>
    </submittedName>
</protein>
<dbReference type="GO" id="GO:0005576">
    <property type="term" value="C:extracellular region"/>
    <property type="evidence" value="ECO:0007669"/>
    <property type="project" value="UniProtKB-SubCell"/>
</dbReference>
<comment type="similarity">
    <text evidence="5">Belongs to the salp15 family.</text>
</comment>
<evidence type="ECO:0000256" key="3">
    <source>
        <dbReference type="ARBA" id="ARBA00022729"/>
    </source>
</evidence>
<organism evidence="7">
    <name type="scientific">Ixodes ricinus</name>
    <name type="common">Common tick</name>
    <name type="synonym">Acarus ricinus</name>
    <dbReference type="NCBI Taxonomy" id="34613"/>
    <lineage>
        <taxon>Eukaryota</taxon>
        <taxon>Metazoa</taxon>
        <taxon>Ecdysozoa</taxon>
        <taxon>Arthropoda</taxon>
        <taxon>Chelicerata</taxon>
        <taxon>Arachnida</taxon>
        <taxon>Acari</taxon>
        <taxon>Parasitiformes</taxon>
        <taxon>Ixodida</taxon>
        <taxon>Ixodoidea</taxon>
        <taxon>Ixodidae</taxon>
        <taxon>Ixodinae</taxon>
        <taxon>Ixodes</taxon>
    </lineage>
</organism>
<feature type="signal peptide" evidence="6">
    <location>
        <begin position="1"/>
        <end position="20"/>
    </location>
</feature>
<accession>A0A0K8R4V9</accession>
<evidence type="ECO:0000256" key="4">
    <source>
        <dbReference type="ARBA" id="ARBA00023180"/>
    </source>
</evidence>
<proteinExistence type="evidence at transcript level"/>
<keyword evidence="2" id="KW-0964">Secreted</keyword>
<dbReference type="Pfam" id="PF12115">
    <property type="entry name" value="Salp15"/>
    <property type="match status" value="1"/>
</dbReference>
<comment type="subcellular location">
    <subcellularLocation>
        <location evidence="1">Secreted</location>
    </subcellularLocation>
</comment>
<dbReference type="InterPro" id="IPR021971">
    <property type="entry name" value="Salp15"/>
</dbReference>
<keyword evidence="4" id="KW-0325">Glycoprotein</keyword>
<keyword evidence="3 6" id="KW-0732">Signal</keyword>
<evidence type="ECO:0000256" key="1">
    <source>
        <dbReference type="ARBA" id="ARBA00004613"/>
    </source>
</evidence>
<evidence type="ECO:0000256" key="6">
    <source>
        <dbReference type="SAM" id="SignalP"/>
    </source>
</evidence>
<reference evidence="7" key="1">
    <citation type="submission" date="2012-12" db="EMBL/GenBank/DDBJ databases">
        <title>Identification and characterization of a phenylalanine ammonia-lyase gene family in Isatis indigotica Fort.</title>
        <authorList>
            <person name="Liu Q."/>
            <person name="Chen J."/>
            <person name="Zhou X."/>
            <person name="Di P."/>
            <person name="Xiao Y."/>
            <person name="Xuan H."/>
            <person name="Zhang L."/>
            <person name="Chen W."/>
        </authorList>
    </citation>
    <scope>NUCLEOTIDE SEQUENCE</scope>
    <source>
        <tissue evidence="7">Salivary gland</tissue>
    </source>
</reference>
<evidence type="ECO:0000313" key="7">
    <source>
        <dbReference type="EMBL" id="JAA66091.1"/>
    </source>
</evidence>
<sequence>MNKATLIILVTSLLFHHAASDYQRWVDVEQTFGVEACWEKLGDMLNEACKEKGDVDLQTVNFAACKMGCKTDKKTGFENTLYDMPDGTKCGFFGETCQDGVCMGDCDSH</sequence>
<name>A0A0K8R4V9_IXORI</name>
<dbReference type="AlphaFoldDB" id="A0A0K8R4V9"/>
<feature type="chain" id="PRO_5005516170" evidence="6">
    <location>
        <begin position="21"/>
        <end position="109"/>
    </location>
</feature>